<evidence type="ECO:0000313" key="12">
    <source>
        <dbReference type="EMBL" id="CAL4081633.1"/>
    </source>
</evidence>
<dbReference type="PANTHER" id="PTHR15336">
    <property type="entry name" value="UBIQUINOL-CYTOCHROME C REDUCTASE COMPLEX 7.8 KDA PROTEIN"/>
    <property type="match status" value="1"/>
</dbReference>
<comment type="subcellular location">
    <subcellularLocation>
        <location evidence="1">Mitochondrion inner membrane</location>
        <topology evidence="1">Peripheral membrane protein</topology>
        <orientation evidence="1">Intermembrane side</orientation>
    </subcellularLocation>
</comment>
<keyword evidence="9" id="KW-1015">Disulfide bond</keyword>
<keyword evidence="4" id="KW-0679">Respiratory chain</keyword>
<evidence type="ECO:0000256" key="6">
    <source>
        <dbReference type="ARBA" id="ARBA00022982"/>
    </source>
</evidence>
<dbReference type="GO" id="GO:0005743">
    <property type="term" value="C:mitochondrial inner membrane"/>
    <property type="evidence" value="ECO:0007669"/>
    <property type="project" value="UniProtKB-SubCell"/>
</dbReference>
<dbReference type="Gene3D" id="1.10.287.20">
    <property type="entry name" value="Ubiquinol-cytochrome C reductase hinge domain"/>
    <property type="match status" value="1"/>
</dbReference>
<keyword evidence="13" id="KW-1185">Reference proteome</keyword>
<dbReference type="SUPFAM" id="SSF81531">
    <property type="entry name" value="Non-heme 11 kDa protein of cytochrome bc1 complex (Ubiquinol-cytochrome c reductase)"/>
    <property type="match status" value="1"/>
</dbReference>
<keyword evidence="8" id="KW-0472">Membrane</keyword>
<sequence>MAIDELRNRADDPEEEEEEAPEEEEEEDEEELVDPMDGIKEACGTSNACAPGAEKLSACNDRVSGRSKTEETCDEELIDYLHCVDHCLAQSNSLFSKLK</sequence>
<organism evidence="12 13">
    <name type="scientific">Meganyctiphanes norvegica</name>
    <name type="common">Northern krill</name>
    <name type="synonym">Thysanopoda norvegica</name>
    <dbReference type="NCBI Taxonomy" id="48144"/>
    <lineage>
        <taxon>Eukaryota</taxon>
        <taxon>Metazoa</taxon>
        <taxon>Ecdysozoa</taxon>
        <taxon>Arthropoda</taxon>
        <taxon>Crustacea</taxon>
        <taxon>Multicrustacea</taxon>
        <taxon>Malacostraca</taxon>
        <taxon>Eumalacostraca</taxon>
        <taxon>Eucarida</taxon>
        <taxon>Euphausiacea</taxon>
        <taxon>Euphausiidae</taxon>
        <taxon>Meganyctiphanes</taxon>
    </lineage>
</organism>
<evidence type="ECO:0000256" key="5">
    <source>
        <dbReference type="ARBA" id="ARBA00022792"/>
    </source>
</evidence>
<comment type="caution">
    <text evidence="12">The sequence shown here is derived from an EMBL/GenBank/DDBJ whole genome shotgun (WGS) entry which is preliminary data.</text>
</comment>
<dbReference type="InterPro" id="IPR036811">
    <property type="entry name" value="Ubol_cytC_Rdtase_hinge_dom_sf"/>
</dbReference>
<dbReference type="EMBL" id="CAXKWB010006143">
    <property type="protein sequence ID" value="CAL4081633.1"/>
    <property type="molecule type" value="Genomic_DNA"/>
</dbReference>
<dbReference type="InterPro" id="IPR023184">
    <property type="entry name" value="Ubol_cytC_Rdtase_hinge_dom"/>
</dbReference>
<evidence type="ECO:0000256" key="1">
    <source>
        <dbReference type="ARBA" id="ARBA00004137"/>
    </source>
</evidence>
<dbReference type="Pfam" id="PF02320">
    <property type="entry name" value="UCR_hinge"/>
    <property type="match status" value="1"/>
</dbReference>
<keyword evidence="6" id="KW-0249">Electron transport</keyword>
<reference evidence="12 13" key="1">
    <citation type="submission" date="2024-05" db="EMBL/GenBank/DDBJ databases">
        <authorList>
            <person name="Wallberg A."/>
        </authorList>
    </citation>
    <scope>NUCLEOTIDE SEQUENCE [LARGE SCALE GENOMIC DNA]</scope>
</reference>
<dbReference type="GO" id="GO:0006122">
    <property type="term" value="P:mitochondrial electron transport, ubiquinol to cytochrome c"/>
    <property type="evidence" value="ECO:0007669"/>
    <property type="project" value="InterPro"/>
</dbReference>
<name>A0AAV2QEI4_MEGNR</name>
<accession>A0AAV2QEI4</accession>
<evidence type="ECO:0000256" key="7">
    <source>
        <dbReference type="ARBA" id="ARBA00023128"/>
    </source>
</evidence>
<keyword evidence="7" id="KW-0496">Mitochondrion</keyword>
<dbReference type="InterPro" id="IPR003422">
    <property type="entry name" value="Cyt_b-c1_6"/>
</dbReference>
<dbReference type="Proteomes" id="UP001497623">
    <property type="component" value="Unassembled WGS sequence"/>
</dbReference>
<evidence type="ECO:0000256" key="9">
    <source>
        <dbReference type="ARBA" id="ARBA00023157"/>
    </source>
</evidence>
<evidence type="ECO:0000256" key="3">
    <source>
        <dbReference type="ARBA" id="ARBA00022448"/>
    </source>
</evidence>
<feature type="region of interest" description="Disordered" evidence="10">
    <location>
        <begin position="1"/>
        <end position="40"/>
    </location>
</feature>
<feature type="compositionally biased region" description="Acidic residues" evidence="10">
    <location>
        <begin position="12"/>
        <end position="34"/>
    </location>
</feature>
<dbReference type="AlphaFoldDB" id="A0AAV2QEI4"/>
<keyword evidence="5" id="KW-0999">Mitochondrion inner membrane</keyword>
<proteinExistence type="inferred from homology"/>
<evidence type="ECO:0000256" key="10">
    <source>
        <dbReference type="SAM" id="MobiDB-lite"/>
    </source>
</evidence>
<dbReference type="PANTHER" id="PTHR15336:SF0">
    <property type="entry name" value="CYTOCHROME B-C1 COMPLEX SUBUNIT 6, MITOCHONDRIAL"/>
    <property type="match status" value="1"/>
</dbReference>
<feature type="domain" description="Ubiquinol-cytochrome C reductase hinge" evidence="11">
    <location>
        <begin position="34"/>
        <end position="99"/>
    </location>
</feature>
<feature type="compositionally biased region" description="Basic and acidic residues" evidence="10">
    <location>
        <begin position="1"/>
        <end position="11"/>
    </location>
</feature>
<evidence type="ECO:0000256" key="4">
    <source>
        <dbReference type="ARBA" id="ARBA00022660"/>
    </source>
</evidence>
<evidence type="ECO:0000313" key="13">
    <source>
        <dbReference type="Proteomes" id="UP001497623"/>
    </source>
</evidence>
<gene>
    <name evidence="12" type="ORF">MNOR_LOCUS11597</name>
</gene>
<protein>
    <recommendedName>
        <fullName evidence="11">Ubiquinol-cytochrome C reductase hinge domain-containing protein</fullName>
    </recommendedName>
</protein>
<dbReference type="FunFam" id="1.10.287.20:FF:000001">
    <property type="entry name" value="Cytochrome b-c1 complex subunit 6"/>
    <property type="match status" value="1"/>
</dbReference>
<evidence type="ECO:0000256" key="2">
    <source>
        <dbReference type="ARBA" id="ARBA00006498"/>
    </source>
</evidence>
<evidence type="ECO:0000259" key="11">
    <source>
        <dbReference type="Pfam" id="PF02320"/>
    </source>
</evidence>
<keyword evidence="3" id="KW-0813">Transport</keyword>
<evidence type="ECO:0000256" key="8">
    <source>
        <dbReference type="ARBA" id="ARBA00023136"/>
    </source>
</evidence>
<comment type="similarity">
    <text evidence="2">Belongs to the UQCRH/QCR6 family.</text>
</comment>